<dbReference type="InterPro" id="IPR002121">
    <property type="entry name" value="HRDC_dom"/>
</dbReference>
<feature type="domain" description="HRDC" evidence="7">
    <location>
        <begin position="207"/>
        <end position="287"/>
    </location>
</feature>
<proteinExistence type="inferred from homology"/>
<dbReference type="InterPro" id="IPR002562">
    <property type="entry name" value="3'-5'_exonuclease_dom"/>
</dbReference>
<dbReference type="OrthoDB" id="9800549at2"/>
<dbReference type="InterPro" id="IPR051086">
    <property type="entry name" value="RNase_D-like"/>
</dbReference>
<dbReference type="PANTHER" id="PTHR47649:SF1">
    <property type="entry name" value="RIBONUCLEASE D"/>
    <property type="match status" value="1"/>
</dbReference>
<dbReference type="InterPro" id="IPR044876">
    <property type="entry name" value="HRDC_dom_sf"/>
</dbReference>
<dbReference type="CDD" id="cd06142">
    <property type="entry name" value="RNaseD_exo"/>
    <property type="match status" value="1"/>
</dbReference>
<reference evidence="8 9" key="1">
    <citation type="submission" date="2013-04" db="EMBL/GenBank/DDBJ databases">
        <title>Oceanococcus atlanticus 22II-S10r2 Genome Sequencing.</title>
        <authorList>
            <person name="Lai Q."/>
            <person name="Li G."/>
            <person name="Shao Z."/>
        </authorList>
    </citation>
    <scope>NUCLEOTIDE SEQUENCE [LARGE SCALE GENOMIC DNA]</scope>
    <source>
        <strain evidence="8 9">22II-S10r2</strain>
    </source>
</reference>
<gene>
    <name evidence="6" type="primary">rnd</name>
    <name evidence="8" type="ORF">ATO7_04830</name>
</gene>
<evidence type="ECO:0000259" key="7">
    <source>
        <dbReference type="PROSITE" id="PS50967"/>
    </source>
</evidence>
<comment type="cofactor">
    <cofactor evidence="6">
        <name>a divalent metal cation</name>
        <dbReference type="ChEBI" id="CHEBI:60240"/>
    </cofactor>
</comment>
<evidence type="ECO:0000256" key="4">
    <source>
        <dbReference type="ARBA" id="ARBA00022801"/>
    </source>
</evidence>
<dbReference type="PROSITE" id="PS50967">
    <property type="entry name" value="HRDC"/>
    <property type="match status" value="1"/>
</dbReference>
<dbReference type="EMBL" id="AQQV01000001">
    <property type="protein sequence ID" value="ORE89175.1"/>
    <property type="molecule type" value="Genomic_DNA"/>
</dbReference>
<protein>
    <recommendedName>
        <fullName evidence="6">Ribonuclease D</fullName>
        <shortName evidence="6">RNase D</shortName>
        <ecNumber evidence="6">3.1.13.5</ecNumber>
    </recommendedName>
</protein>
<dbReference type="AlphaFoldDB" id="A0A1Y1SHM8"/>
<dbReference type="Proteomes" id="UP000192342">
    <property type="component" value="Unassembled WGS sequence"/>
</dbReference>
<keyword evidence="5 6" id="KW-0269">Exonuclease</keyword>
<comment type="function">
    <text evidence="6">Exonuclease involved in the 3' processing of various precursor tRNAs. Initiates hydrolysis at the 3'-terminus of an RNA molecule and releases 5'-mononucleotides.</text>
</comment>
<dbReference type="RefSeq" id="WP_083560049.1">
    <property type="nucleotide sequence ID" value="NZ_AQQV01000001.1"/>
</dbReference>
<dbReference type="GO" id="GO:0005737">
    <property type="term" value="C:cytoplasm"/>
    <property type="evidence" value="ECO:0007669"/>
    <property type="project" value="UniProtKB-SubCell"/>
</dbReference>
<dbReference type="InterPro" id="IPR012337">
    <property type="entry name" value="RNaseH-like_sf"/>
</dbReference>
<keyword evidence="2 6" id="KW-0819">tRNA processing</keyword>
<dbReference type="Pfam" id="PF01612">
    <property type="entry name" value="DNA_pol_A_exo1"/>
    <property type="match status" value="1"/>
</dbReference>
<dbReference type="InterPro" id="IPR010997">
    <property type="entry name" value="HRDC-like_sf"/>
</dbReference>
<dbReference type="Gene3D" id="1.10.150.80">
    <property type="entry name" value="HRDC domain"/>
    <property type="match status" value="1"/>
</dbReference>
<organism evidence="8 9">
    <name type="scientific">Oceanococcus atlanticus</name>
    <dbReference type="NCBI Taxonomy" id="1317117"/>
    <lineage>
        <taxon>Bacteria</taxon>
        <taxon>Pseudomonadati</taxon>
        <taxon>Pseudomonadota</taxon>
        <taxon>Gammaproteobacteria</taxon>
        <taxon>Chromatiales</taxon>
        <taxon>Oceanococcaceae</taxon>
        <taxon>Oceanococcus</taxon>
    </lineage>
</organism>
<comment type="catalytic activity">
    <reaction evidence="6">
        <text>Exonucleolytic cleavage that removes extra residues from the 3'-terminus of tRNA to produce 5'-mononucleotides.</text>
        <dbReference type="EC" id="3.1.13.5"/>
    </reaction>
</comment>
<evidence type="ECO:0000256" key="5">
    <source>
        <dbReference type="ARBA" id="ARBA00022839"/>
    </source>
</evidence>
<dbReference type="GO" id="GO:0003676">
    <property type="term" value="F:nucleic acid binding"/>
    <property type="evidence" value="ECO:0007669"/>
    <property type="project" value="InterPro"/>
</dbReference>
<keyword evidence="3 6" id="KW-0540">Nuclease</keyword>
<dbReference type="PANTHER" id="PTHR47649">
    <property type="entry name" value="RIBONUCLEASE D"/>
    <property type="match status" value="1"/>
</dbReference>
<dbReference type="STRING" id="1317117.ATO7_04830"/>
<dbReference type="InterPro" id="IPR036397">
    <property type="entry name" value="RNaseH_sf"/>
</dbReference>
<evidence type="ECO:0000313" key="8">
    <source>
        <dbReference type="EMBL" id="ORE89175.1"/>
    </source>
</evidence>
<dbReference type="Gene3D" id="3.30.420.10">
    <property type="entry name" value="Ribonuclease H-like superfamily/Ribonuclease H"/>
    <property type="match status" value="1"/>
</dbReference>
<name>A0A1Y1SHM8_9GAMM</name>
<keyword evidence="9" id="KW-1185">Reference proteome</keyword>
<dbReference type="Pfam" id="PF00570">
    <property type="entry name" value="HRDC"/>
    <property type="match status" value="1"/>
</dbReference>
<keyword evidence="4 6" id="KW-0378">Hydrolase</keyword>
<comment type="subcellular location">
    <subcellularLocation>
        <location evidence="6">Cytoplasm</location>
    </subcellularLocation>
</comment>
<evidence type="ECO:0000256" key="3">
    <source>
        <dbReference type="ARBA" id="ARBA00022722"/>
    </source>
</evidence>
<dbReference type="GO" id="GO:0042780">
    <property type="term" value="P:tRNA 3'-end processing"/>
    <property type="evidence" value="ECO:0007669"/>
    <property type="project" value="UniProtKB-UniRule"/>
</dbReference>
<dbReference type="GO" id="GO:0033890">
    <property type="term" value="F:ribonuclease D activity"/>
    <property type="evidence" value="ECO:0007669"/>
    <property type="project" value="UniProtKB-UniRule"/>
</dbReference>
<comment type="similarity">
    <text evidence="6">Belongs to the RNase D family.</text>
</comment>
<dbReference type="HAMAP" id="MF_01899">
    <property type="entry name" value="RNase_D"/>
    <property type="match status" value="1"/>
</dbReference>
<dbReference type="InterPro" id="IPR006292">
    <property type="entry name" value="RNase_D"/>
</dbReference>
<evidence type="ECO:0000256" key="6">
    <source>
        <dbReference type="HAMAP-Rule" id="MF_01899"/>
    </source>
</evidence>
<dbReference type="SUPFAM" id="SSF47819">
    <property type="entry name" value="HRDC-like"/>
    <property type="match status" value="2"/>
</dbReference>
<evidence type="ECO:0000256" key="1">
    <source>
        <dbReference type="ARBA" id="ARBA00022490"/>
    </source>
</evidence>
<dbReference type="SMART" id="SM00341">
    <property type="entry name" value="HRDC"/>
    <property type="match status" value="1"/>
</dbReference>
<comment type="caution">
    <text evidence="8">The sequence shown here is derived from an EMBL/GenBank/DDBJ whole genome shotgun (WGS) entry which is preliminary data.</text>
</comment>
<dbReference type="SMART" id="SM00474">
    <property type="entry name" value="35EXOc"/>
    <property type="match status" value="1"/>
</dbReference>
<keyword evidence="1 6" id="KW-0963">Cytoplasm</keyword>
<dbReference type="EC" id="3.1.13.5" evidence="6"/>
<accession>A0A1Y1SHM8</accession>
<evidence type="ECO:0000313" key="9">
    <source>
        <dbReference type="Proteomes" id="UP000192342"/>
    </source>
</evidence>
<dbReference type="GO" id="GO:0008408">
    <property type="term" value="F:3'-5' exonuclease activity"/>
    <property type="evidence" value="ECO:0007669"/>
    <property type="project" value="InterPro"/>
</dbReference>
<dbReference type="GO" id="GO:0000166">
    <property type="term" value="F:nucleotide binding"/>
    <property type="evidence" value="ECO:0007669"/>
    <property type="project" value="InterPro"/>
</dbReference>
<sequence length="355" mass="38677">MTELLTRSDALADVCEQAAGAEALALDTEFMRERTYYPELCLIQAALPEQIVLIDPLAEIDLSPLRALMSGPADKILHASRQDQEVLVAALGCAATPLFDTQHAAALCGHPPQWSYAALVKAFCDVELPKDSTRTDWTRRPLSGKQLAYAADDVRYLLALREMLLERLQALGRQDWFAEDMRQQERIALDVAPEDAWLKVKGKGHLQGRALAVLQALAAWREQRAQSRNRPRRWVLADEALLALAQAQPGSVSALAEVEGVPDGVVQRQGKALLEAVEAGCAAPIPALDQRMPDKAAIKQLQGALKRIGAELNLDTTLLATRADLNALVLDGSSARIDQGWRRELVGAPLRAALG</sequence>
<dbReference type="SUPFAM" id="SSF53098">
    <property type="entry name" value="Ribonuclease H-like"/>
    <property type="match status" value="1"/>
</dbReference>
<evidence type="ECO:0000256" key="2">
    <source>
        <dbReference type="ARBA" id="ARBA00022694"/>
    </source>
</evidence>
<dbReference type="NCBIfam" id="TIGR01388">
    <property type="entry name" value="rnd"/>
    <property type="match status" value="1"/>
</dbReference>